<dbReference type="GO" id="GO:0005886">
    <property type="term" value="C:plasma membrane"/>
    <property type="evidence" value="ECO:0007669"/>
    <property type="project" value="TreeGrafter"/>
</dbReference>
<evidence type="ECO:0000256" key="4">
    <source>
        <dbReference type="ARBA" id="ARBA00022989"/>
    </source>
</evidence>
<evidence type="ECO:0000256" key="5">
    <source>
        <dbReference type="ARBA" id="ARBA00023136"/>
    </source>
</evidence>
<dbReference type="GO" id="GO:0160219">
    <property type="term" value="C:cortical endoplasmic reticulum membrane"/>
    <property type="evidence" value="ECO:0007669"/>
    <property type="project" value="UniProtKB-ARBA"/>
</dbReference>
<feature type="region of interest" description="Disordered" evidence="6">
    <location>
        <begin position="234"/>
        <end position="275"/>
    </location>
</feature>
<reference evidence="8" key="2">
    <citation type="submission" date="2023-05" db="EMBL/GenBank/DDBJ databases">
        <authorList>
            <consortium name="Lawrence Berkeley National Laboratory"/>
            <person name="Steindorff A."/>
            <person name="Hensen N."/>
            <person name="Bonometti L."/>
            <person name="Westerberg I."/>
            <person name="Brannstrom I.O."/>
            <person name="Guillou S."/>
            <person name="Cros-Aarteil S."/>
            <person name="Calhoun S."/>
            <person name="Haridas S."/>
            <person name="Kuo A."/>
            <person name="Mondo S."/>
            <person name="Pangilinan J."/>
            <person name="Riley R."/>
            <person name="Labutti K."/>
            <person name="Andreopoulos B."/>
            <person name="Lipzen A."/>
            <person name="Chen C."/>
            <person name="Yanf M."/>
            <person name="Daum C."/>
            <person name="Ng V."/>
            <person name="Clum A."/>
            <person name="Ohm R."/>
            <person name="Martin F."/>
            <person name="Silar P."/>
            <person name="Natvig D."/>
            <person name="Lalanne C."/>
            <person name="Gautier V."/>
            <person name="Ament-Velasquez S.L."/>
            <person name="Kruys A."/>
            <person name="Hutchinson M.I."/>
            <person name="Powell A.J."/>
            <person name="Barry K."/>
            <person name="Miller A.N."/>
            <person name="Grigoriev I.V."/>
            <person name="Debuchy R."/>
            <person name="Gladieux P."/>
            <person name="Thoren M.H."/>
            <person name="Johannesson H."/>
        </authorList>
    </citation>
    <scope>NUCLEOTIDE SEQUENCE</scope>
    <source>
        <strain evidence="8">CBS 538.74</strain>
    </source>
</reference>
<dbReference type="Pfam" id="PF00635">
    <property type="entry name" value="Motile_Sperm"/>
    <property type="match status" value="1"/>
</dbReference>
<accession>A0AAN7A239</accession>
<evidence type="ECO:0000256" key="2">
    <source>
        <dbReference type="ARBA" id="ARBA00008932"/>
    </source>
</evidence>
<proteinExistence type="inferred from homology"/>
<keyword evidence="5" id="KW-0472">Membrane</keyword>
<dbReference type="GO" id="GO:0051685">
    <property type="term" value="P:maintenance of ER location"/>
    <property type="evidence" value="ECO:0007669"/>
    <property type="project" value="UniProtKB-ARBA"/>
</dbReference>
<reference evidence="8" key="1">
    <citation type="journal article" date="2023" name="Mol. Phylogenet. Evol.">
        <title>Genome-scale phylogeny and comparative genomics of the fungal order Sordariales.</title>
        <authorList>
            <person name="Hensen N."/>
            <person name="Bonometti L."/>
            <person name="Westerberg I."/>
            <person name="Brannstrom I.O."/>
            <person name="Guillou S."/>
            <person name="Cros-Aarteil S."/>
            <person name="Calhoun S."/>
            <person name="Haridas S."/>
            <person name="Kuo A."/>
            <person name="Mondo S."/>
            <person name="Pangilinan J."/>
            <person name="Riley R."/>
            <person name="LaButti K."/>
            <person name="Andreopoulos B."/>
            <person name="Lipzen A."/>
            <person name="Chen C."/>
            <person name="Yan M."/>
            <person name="Daum C."/>
            <person name="Ng V."/>
            <person name="Clum A."/>
            <person name="Steindorff A."/>
            <person name="Ohm R.A."/>
            <person name="Martin F."/>
            <person name="Silar P."/>
            <person name="Natvig D.O."/>
            <person name="Lalanne C."/>
            <person name="Gautier V."/>
            <person name="Ament-Velasquez S.L."/>
            <person name="Kruys A."/>
            <person name="Hutchinson M.I."/>
            <person name="Powell A.J."/>
            <person name="Barry K."/>
            <person name="Miller A.N."/>
            <person name="Grigoriev I.V."/>
            <person name="Debuchy R."/>
            <person name="Gladieux P."/>
            <person name="Hiltunen Thoren M."/>
            <person name="Johannesson H."/>
        </authorList>
    </citation>
    <scope>NUCLEOTIDE SEQUENCE</scope>
    <source>
        <strain evidence="8">CBS 538.74</strain>
    </source>
</reference>
<evidence type="ECO:0000256" key="3">
    <source>
        <dbReference type="ARBA" id="ARBA00022692"/>
    </source>
</evidence>
<dbReference type="EMBL" id="MU856838">
    <property type="protein sequence ID" value="KAK4158559.1"/>
    <property type="molecule type" value="Genomic_DNA"/>
</dbReference>
<dbReference type="InterPro" id="IPR016763">
    <property type="entry name" value="VAP"/>
</dbReference>
<dbReference type="GO" id="GO:0007009">
    <property type="term" value="P:plasma membrane organization"/>
    <property type="evidence" value="ECO:0007669"/>
    <property type="project" value="UniProtKB-ARBA"/>
</dbReference>
<comment type="subcellular location">
    <subcellularLocation>
        <location evidence="1">Endoplasmic reticulum membrane</location>
        <topology evidence="1">Single-pass type IV membrane protein</topology>
    </subcellularLocation>
</comment>
<dbReference type="GO" id="GO:0140506">
    <property type="term" value="F:endoplasmic reticulum-autophagosome adaptor activity"/>
    <property type="evidence" value="ECO:0007669"/>
    <property type="project" value="UniProtKB-ARBA"/>
</dbReference>
<dbReference type="GO" id="GO:0033149">
    <property type="term" value="F:FFAT motif binding"/>
    <property type="evidence" value="ECO:0007669"/>
    <property type="project" value="TreeGrafter"/>
</dbReference>
<keyword evidence="3" id="KW-0812">Transmembrane</keyword>
<feature type="region of interest" description="Disordered" evidence="6">
    <location>
        <begin position="141"/>
        <end position="164"/>
    </location>
</feature>
<evidence type="ECO:0000256" key="1">
    <source>
        <dbReference type="ARBA" id="ARBA00004163"/>
    </source>
</evidence>
<dbReference type="Proteomes" id="UP001302745">
    <property type="component" value="Unassembled WGS sequence"/>
</dbReference>
<dbReference type="PROSITE" id="PS50202">
    <property type="entry name" value="MSP"/>
    <property type="match status" value="1"/>
</dbReference>
<name>A0AAN7A239_9PEZI</name>
<keyword evidence="4" id="KW-1133">Transmembrane helix</keyword>
<dbReference type="GO" id="GO:0035091">
    <property type="term" value="F:phosphatidylinositol binding"/>
    <property type="evidence" value="ECO:0007669"/>
    <property type="project" value="UniProtKB-ARBA"/>
</dbReference>
<evidence type="ECO:0000313" key="9">
    <source>
        <dbReference type="Proteomes" id="UP001302745"/>
    </source>
</evidence>
<evidence type="ECO:0000313" key="8">
    <source>
        <dbReference type="EMBL" id="KAK4158559.1"/>
    </source>
</evidence>
<dbReference type="Gene3D" id="2.60.40.10">
    <property type="entry name" value="Immunoglobulins"/>
    <property type="match status" value="1"/>
</dbReference>
<dbReference type="PIRSF" id="PIRSF019693">
    <property type="entry name" value="VAMP-associated"/>
    <property type="match status" value="1"/>
</dbReference>
<dbReference type="AlphaFoldDB" id="A0AAN7A239"/>
<evidence type="ECO:0000259" key="7">
    <source>
        <dbReference type="PROSITE" id="PS50202"/>
    </source>
</evidence>
<dbReference type="PANTHER" id="PTHR10809">
    <property type="entry name" value="VESICLE-ASSOCIATED MEMBRANE PROTEIN-ASSOCIATED PROTEIN"/>
    <property type="match status" value="1"/>
</dbReference>
<dbReference type="PANTHER" id="PTHR10809:SF6">
    <property type="entry name" value="AT11025P-RELATED"/>
    <property type="match status" value="1"/>
</dbReference>
<comment type="similarity">
    <text evidence="2">Belongs to the VAMP-associated protein (VAP) (TC 9.B.17) family.</text>
</comment>
<dbReference type="GO" id="GO:0160214">
    <property type="term" value="F:endoplasmic reticulum-plasma membrane adaptor activity"/>
    <property type="evidence" value="ECO:0007669"/>
    <property type="project" value="UniProtKB-ARBA"/>
</dbReference>
<dbReference type="InterPro" id="IPR000535">
    <property type="entry name" value="MSP_dom"/>
</dbReference>
<dbReference type="GO" id="GO:1902647">
    <property type="term" value="P:negative regulation of 1-phosphatidyl-1D-myo-inositol 4,5-bisphosphate biosynthetic process"/>
    <property type="evidence" value="ECO:0007669"/>
    <property type="project" value="UniProtKB-ARBA"/>
</dbReference>
<dbReference type="GO" id="GO:0061709">
    <property type="term" value="P:reticulophagy"/>
    <property type="evidence" value="ECO:0007669"/>
    <property type="project" value="UniProtKB-ARBA"/>
</dbReference>
<organism evidence="8 9">
    <name type="scientific">Chaetomidium leptoderma</name>
    <dbReference type="NCBI Taxonomy" id="669021"/>
    <lineage>
        <taxon>Eukaryota</taxon>
        <taxon>Fungi</taxon>
        <taxon>Dikarya</taxon>
        <taxon>Ascomycota</taxon>
        <taxon>Pezizomycotina</taxon>
        <taxon>Sordariomycetes</taxon>
        <taxon>Sordariomycetidae</taxon>
        <taxon>Sordariales</taxon>
        <taxon>Chaetomiaceae</taxon>
        <taxon>Chaetomidium</taxon>
    </lineage>
</organism>
<gene>
    <name evidence="8" type="ORF">C8A00DRAFT_10753</name>
</gene>
<sequence>MSVEIDPVELGFRRPFTVEVSQVLKIKNPNSSPVAFKVKTTAPKQYCVRPNSGRIEPGHEVEVSVLLQAMKQEPPLDAKCRDKFLVQSVTISPDKEFNNVTQIWDSVERSAILEKKIRVLWLAPSHEAQSVATPVRRMTENGFDATPETAPPTYSSPQDDTTIIDDTAPISQFEQKELRPEPETAPATQTNAFSAPAVAATVKSVANDTYEELKDQLAKAEATITSLKNEVASGLRQRKAAATSESSGSSSKSTGAGAGTPQLAQAQKQSSPQGTEGVPVKIVAVLCLISFLLAYFFF</sequence>
<dbReference type="InterPro" id="IPR008962">
    <property type="entry name" value="PapD-like_sf"/>
</dbReference>
<protein>
    <submittedName>
        <fullName evidence="8">Vesicle-associated protein 2-2</fullName>
    </submittedName>
</protein>
<dbReference type="GO" id="GO:0001786">
    <property type="term" value="F:phosphatidylserine binding"/>
    <property type="evidence" value="ECO:0007669"/>
    <property type="project" value="UniProtKB-ARBA"/>
</dbReference>
<dbReference type="InterPro" id="IPR013783">
    <property type="entry name" value="Ig-like_fold"/>
</dbReference>
<feature type="domain" description="MSP" evidence="7">
    <location>
        <begin position="2"/>
        <end position="122"/>
    </location>
</feature>
<evidence type="ECO:0000256" key="6">
    <source>
        <dbReference type="SAM" id="MobiDB-lite"/>
    </source>
</evidence>
<comment type="caution">
    <text evidence="8">The sequence shown here is derived from an EMBL/GenBank/DDBJ whole genome shotgun (WGS) entry which is preliminary data.</text>
</comment>
<feature type="compositionally biased region" description="Polar residues" evidence="6">
    <location>
        <begin position="262"/>
        <end position="274"/>
    </location>
</feature>
<keyword evidence="9" id="KW-1185">Reference proteome</keyword>
<dbReference type="FunFam" id="2.60.40.10:FF:000813">
    <property type="entry name" value="Vesicle-associated protein 1-1"/>
    <property type="match status" value="1"/>
</dbReference>
<feature type="compositionally biased region" description="Low complexity" evidence="6">
    <location>
        <begin position="240"/>
        <end position="255"/>
    </location>
</feature>
<dbReference type="GO" id="GO:0090158">
    <property type="term" value="P:endoplasmic reticulum membrane organization"/>
    <property type="evidence" value="ECO:0007669"/>
    <property type="project" value="TreeGrafter"/>
</dbReference>
<dbReference type="SUPFAM" id="SSF49354">
    <property type="entry name" value="PapD-like"/>
    <property type="match status" value="1"/>
</dbReference>
<dbReference type="GO" id="GO:0061817">
    <property type="term" value="P:endoplasmic reticulum-plasma membrane tethering"/>
    <property type="evidence" value="ECO:0007669"/>
    <property type="project" value="UniProtKB-ARBA"/>
</dbReference>